<evidence type="ECO:0000256" key="3">
    <source>
        <dbReference type="ARBA" id="ARBA00023002"/>
    </source>
</evidence>
<gene>
    <name evidence="7" type="ORF">DM01DRAFT_1333849</name>
</gene>
<protein>
    <recommendedName>
        <fullName evidence="9">Carotenoid oxygenase</fullName>
    </recommendedName>
</protein>
<evidence type="ECO:0000256" key="6">
    <source>
        <dbReference type="SAM" id="MobiDB-lite"/>
    </source>
</evidence>
<evidence type="ECO:0000256" key="2">
    <source>
        <dbReference type="ARBA" id="ARBA00022723"/>
    </source>
</evidence>
<dbReference type="Proteomes" id="UP000242146">
    <property type="component" value="Unassembled WGS sequence"/>
</dbReference>
<name>A0A1X2GP36_9FUNG</name>
<dbReference type="GO" id="GO:0016121">
    <property type="term" value="P:carotene catabolic process"/>
    <property type="evidence" value="ECO:0007669"/>
    <property type="project" value="TreeGrafter"/>
</dbReference>
<evidence type="ECO:0000256" key="4">
    <source>
        <dbReference type="ARBA" id="ARBA00023004"/>
    </source>
</evidence>
<keyword evidence="4 5" id="KW-0408">Iron</keyword>
<dbReference type="OrthoDB" id="407010at2759"/>
<evidence type="ECO:0000313" key="8">
    <source>
        <dbReference type="Proteomes" id="UP000242146"/>
    </source>
</evidence>
<accession>A0A1X2GP36</accession>
<keyword evidence="2 5" id="KW-0479">Metal-binding</keyword>
<comment type="cofactor">
    <cofactor evidence="5">
        <name>Fe(2+)</name>
        <dbReference type="ChEBI" id="CHEBI:29033"/>
    </cofactor>
    <text evidence="5">Binds 1 Fe(2+) ion per subunit.</text>
</comment>
<dbReference type="EMBL" id="MCGT01000007">
    <property type="protein sequence ID" value="ORX58184.1"/>
    <property type="molecule type" value="Genomic_DNA"/>
</dbReference>
<feature type="region of interest" description="Disordered" evidence="6">
    <location>
        <begin position="55"/>
        <end position="77"/>
    </location>
</feature>
<evidence type="ECO:0008006" key="9">
    <source>
        <dbReference type="Google" id="ProtNLM"/>
    </source>
</evidence>
<dbReference type="AlphaFoldDB" id="A0A1X2GP36"/>
<feature type="binding site" evidence="5">
    <location>
        <position position="331"/>
    </location>
    <ligand>
        <name>Fe cation</name>
        <dbReference type="ChEBI" id="CHEBI:24875"/>
        <note>catalytic</note>
    </ligand>
</feature>
<evidence type="ECO:0000256" key="1">
    <source>
        <dbReference type="ARBA" id="ARBA00006787"/>
    </source>
</evidence>
<comment type="similarity">
    <text evidence="1">Belongs to the carotenoid oxygenase family.</text>
</comment>
<keyword evidence="3" id="KW-0560">Oxidoreductase</keyword>
<comment type="caution">
    <text evidence="7">The sequence shown here is derived from an EMBL/GenBank/DDBJ whole genome shotgun (WGS) entry which is preliminary data.</text>
</comment>
<sequence>MASVPHTQYTMDPDEVDSVSSASDIELEDHIETIPDHPLQSVAADYATDQVDQTLLDDNGEPNVSRPSSTAPETMTSLPTSQLTLEQSVQNVRDTTDIVSLKVDGQLPEWLAAEVYTVGPGTFDIRYTRKVEIDGHLQSATGTFVFNHLLDGLPLVNRFDLNGEQNAVAYKSRLTSRRLIEKIHNHHGYAPCHPAGLFNTHANQTVLIKFIKSASKASKPDGEPCGARILTQLPGVDGQLFCQNLANHIQELDPFDLKPKRVTTWNEVNSLFAGYSSCANGVWDSATGEYINFSMEIGYRTTRYHFFALTNDNPRGSLIATVDNAPTGYVHSFAVTPNYIVLAVFPLLAHSAAVKYAWNESILDSCAFYPNEPTLFYVISRKDKCVTAAYQAPACFGFNHVNAYEEDQGLFVDMVAYNDEAMARYLSTDQLRDESAAMPASEIRRYLLHNLTSASSVYAQNQTYVPTISSLTARLSSLWTYASGSAAADDQASHEDLEQSNQAAHWSYWMPVATYTTLGHDLELPTVHPAFKMKPYTYVYGPALARDDATAPRLWNSLAKWNTQTRTLAATWQEPGCFPGEAQFIPRTNATADEQDGVLVSVVLDTIKHTSFLLVLDARSFKVLARADLDVIVPPSFSRGAVKSR</sequence>
<dbReference type="PANTHER" id="PTHR10543:SF24">
    <property type="entry name" value="CAROTENOID ISOMEROOXYGENASE"/>
    <property type="match status" value="1"/>
</dbReference>
<dbReference type="STRING" id="101127.A0A1X2GP36"/>
<feature type="compositionally biased region" description="Polar residues" evidence="6">
    <location>
        <begin position="65"/>
        <end position="77"/>
    </location>
</feature>
<dbReference type="Pfam" id="PF03055">
    <property type="entry name" value="RPE65"/>
    <property type="match status" value="1"/>
</dbReference>
<dbReference type="InterPro" id="IPR004294">
    <property type="entry name" value="Carotenoid_Oase"/>
</dbReference>
<dbReference type="GO" id="GO:0046872">
    <property type="term" value="F:metal ion binding"/>
    <property type="evidence" value="ECO:0007669"/>
    <property type="project" value="UniProtKB-KW"/>
</dbReference>
<reference evidence="7 8" key="1">
    <citation type="submission" date="2016-07" db="EMBL/GenBank/DDBJ databases">
        <title>Pervasive Adenine N6-methylation of Active Genes in Fungi.</title>
        <authorList>
            <consortium name="DOE Joint Genome Institute"/>
            <person name="Mondo S.J."/>
            <person name="Dannebaum R.O."/>
            <person name="Kuo R.C."/>
            <person name="Labutti K."/>
            <person name="Haridas S."/>
            <person name="Kuo A."/>
            <person name="Salamov A."/>
            <person name="Ahrendt S.R."/>
            <person name="Lipzen A."/>
            <person name="Sullivan W."/>
            <person name="Andreopoulos W.B."/>
            <person name="Clum A."/>
            <person name="Lindquist E."/>
            <person name="Daum C."/>
            <person name="Ramamoorthy G.K."/>
            <person name="Gryganskyi A."/>
            <person name="Culley D."/>
            <person name="Magnuson J.K."/>
            <person name="James T.Y."/>
            <person name="O'Malley M.A."/>
            <person name="Stajich J.E."/>
            <person name="Spatafora J.W."/>
            <person name="Visel A."/>
            <person name="Grigoriev I.V."/>
        </authorList>
    </citation>
    <scope>NUCLEOTIDE SEQUENCE [LARGE SCALE GENOMIC DNA]</scope>
    <source>
        <strain evidence="7 8">NRRL 3301</strain>
    </source>
</reference>
<keyword evidence="8" id="KW-1185">Reference proteome</keyword>
<organism evidence="7 8">
    <name type="scientific">Hesseltinella vesiculosa</name>
    <dbReference type="NCBI Taxonomy" id="101127"/>
    <lineage>
        <taxon>Eukaryota</taxon>
        <taxon>Fungi</taxon>
        <taxon>Fungi incertae sedis</taxon>
        <taxon>Mucoromycota</taxon>
        <taxon>Mucoromycotina</taxon>
        <taxon>Mucoromycetes</taxon>
        <taxon>Mucorales</taxon>
        <taxon>Cunninghamellaceae</taxon>
        <taxon>Hesseltinella</taxon>
    </lineage>
</organism>
<proteinExistence type="inferred from homology"/>
<evidence type="ECO:0000313" key="7">
    <source>
        <dbReference type="EMBL" id="ORX58184.1"/>
    </source>
</evidence>
<evidence type="ECO:0000256" key="5">
    <source>
        <dbReference type="PIRSR" id="PIRSR604294-1"/>
    </source>
</evidence>
<dbReference type="PANTHER" id="PTHR10543">
    <property type="entry name" value="BETA-CAROTENE DIOXYGENASE"/>
    <property type="match status" value="1"/>
</dbReference>
<dbReference type="GO" id="GO:0010436">
    <property type="term" value="F:carotenoid dioxygenase activity"/>
    <property type="evidence" value="ECO:0007669"/>
    <property type="project" value="TreeGrafter"/>
</dbReference>